<dbReference type="Gene3D" id="3.30.70.1730">
    <property type="match status" value="1"/>
</dbReference>
<evidence type="ECO:0000256" key="1">
    <source>
        <dbReference type="ARBA" id="ARBA00002633"/>
    </source>
</evidence>
<evidence type="ECO:0000256" key="5">
    <source>
        <dbReference type="ARBA" id="ARBA00035202"/>
    </source>
</evidence>
<keyword evidence="4 6" id="KW-0687">Ribonucleoprotein</keyword>
<evidence type="ECO:0000256" key="4">
    <source>
        <dbReference type="ARBA" id="ARBA00023274"/>
    </source>
</evidence>
<dbReference type="KEGG" id="dao:Desac_1465"/>
<dbReference type="RefSeq" id="WP_013706431.1">
    <property type="nucleotide sequence ID" value="NC_015388.1"/>
</dbReference>
<sequence length="174" mass="19020">MQKAKKSEIIEELQQKLERASFNVLADFKGMKVAEFTQLRRELKNAGGELIVAKNTLLKLAAGNTEAAALESFLVGPTAIALGYQNPVEIAKILAKYAKDKPDNFFLKAGRLNASVLAKQDIIDISKLPDREVLLAKLLGALQGVPTSLVSVLSGIIRQFLYTLQAIADKQVER</sequence>
<gene>
    <name evidence="6" type="primary">rplJ</name>
    <name evidence="7" type="ordered locus">Desac_1465</name>
</gene>
<evidence type="ECO:0000313" key="7">
    <source>
        <dbReference type="EMBL" id="AEB09320.1"/>
    </source>
</evidence>
<dbReference type="STRING" id="880072.Desac_1465"/>
<dbReference type="NCBIfam" id="NF000955">
    <property type="entry name" value="PRK00099.1-1"/>
    <property type="match status" value="1"/>
</dbReference>
<dbReference type="Pfam" id="PF00466">
    <property type="entry name" value="Ribosomal_L10"/>
    <property type="match status" value="1"/>
</dbReference>
<dbReference type="EMBL" id="CP002629">
    <property type="protein sequence ID" value="AEB09320.1"/>
    <property type="molecule type" value="Genomic_DNA"/>
</dbReference>
<dbReference type="InterPro" id="IPR043141">
    <property type="entry name" value="Ribosomal_uL10-like_sf"/>
</dbReference>
<dbReference type="InterPro" id="IPR047865">
    <property type="entry name" value="Ribosomal_uL10_bac_type"/>
</dbReference>
<keyword evidence="6" id="KW-0694">RNA-binding</keyword>
<dbReference type="CDD" id="cd05797">
    <property type="entry name" value="Ribosomal_L10"/>
    <property type="match status" value="1"/>
</dbReference>
<dbReference type="Proteomes" id="UP000000483">
    <property type="component" value="Chromosome"/>
</dbReference>
<comment type="function">
    <text evidence="1 6">Forms part of the ribosomal stalk, playing a central role in the interaction of the ribosome with GTP-bound translation factors.</text>
</comment>
<keyword evidence="8" id="KW-1185">Reference proteome</keyword>
<dbReference type="GO" id="GO:1990904">
    <property type="term" value="C:ribonucleoprotein complex"/>
    <property type="evidence" value="ECO:0007669"/>
    <property type="project" value="UniProtKB-KW"/>
</dbReference>
<evidence type="ECO:0000256" key="6">
    <source>
        <dbReference type="HAMAP-Rule" id="MF_00362"/>
    </source>
</evidence>
<comment type="similarity">
    <text evidence="2 6">Belongs to the universal ribosomal protein uL10 family.</text>
</comment>
<dbReference type="SUPFAM" id="SSF160369">
    <property type="entry name" value="Ribosomal protein L10-like"/>
    <property type="match status" value="1"/>
</dbReference>
<dbReference type="GO" id="GO:0005840">
    <property type="term" value="C:ribosome"/>
    <property type="evidence" value="ECO:0007669"/>
    <property type="project" value="UniProtKB-KW"/>
</dbReference>
<keyword evidence="6" id="KW-0699">rRNA-binding</keyword>
<dbReference type="HOGENOM" id="CLU_092227_1_0_7"/>
<proteinExistence type="inferred from homology"/>
<evidence type="ECO:0000313" key="8">
    <source>
        <dbReference type="Proteomes" id="UP000000483"/>
    </source>
</evidence>
<name>F2NCN9_DESAR</name>
<protein>
    <recommendedName>
        <fullName evidence="5 6">Large ribosomal subunit protein uL10</fullName>
    </recommendedName>
</protein>
<dbReference type="InterPro" id="IPR022973">
    <property type="entry name" value="Ribosomal_uL10_bac"/>
</dbReference>
<evidence type="ECO:0000256" key="2">
    <source>
        <dbReference type="ARBA" id="ARBA00008889"/>
    </source>
</evidence>
<dbReference type="GO" id="GO:0006412">
    <property type="term" value="P:translation"/>
    <property type="evidence" value="ECO:0007669"/>
    <property type="project" value="UniProtKB-UniRule"/>
</dbReference>
<dbReference type="eggNOG" id="COG0244">
    <property type="taxonomic scope" value="Bacteria"/>
</dbReference>
<evidence type="ECO:0000256" key="3">
    <source>
        <dbReference type="ARBA" id="ARBA00022980"/>
    </source>
</evidence>
<dbReference type="Gene3D" id="6.10.250.290">
    <property type="match status" value="1"/>
</dbReference>
<reference evidence="8" key="2">
    <citation type="submission" date="2011-03" db="EMBL/GenBank/DDBJ databases">
        <title>The complete genome of Desulfobacca acetoxidans DSM 11109.</title>
        <authorList>
            <consortium name="US DOE Joint Genome Institute (JGI-PGF)"/>
            <person name="Lucas S."/>
            <person name="Copeland A."/>
            <person name="Lapidus A."/>
            <person name="Bruce D."/>
            <person name="Goodwin L."/>
            <person name="Pitluck S."/>
            <person name="Peters L."/>
            <person name="Kyrpides N."/>
            <person name="Mavromatis K."/>
            <person name="Ivanova N."/>
            <person name="Ovchinnikova G."/>
            <person name="Teshima H."/>
            <person name="Detter J.C."/>
            <person name="Han C."/>
            <person name="Land M."/>
            <person name="Hauser L."/>
            <person name="Markowitz V."/>
            <person name="Cheng J.-F."/>
            <person name="Hugenholtz P."/>
            <person name="Woyke T."/>
            <person name="Wu D."/>
            <person name="Spring S."/>
            <person name="Schueler E."/>
            <person name="Brambilla E."/>
            <person name="Klenk H.-P."/>
            <person name="Eisen J.A."/>
        </authorList>
    </citation>
    <scope>NUCLEOTIDE SEQUENCE [LARGE SCALE GENOMIC DNA]</scope>
    <source>
        <strain evidence="8">ATCC 700848 / DSM 11109 / ASRB2</strain>
    </source>
</reference>
<dbReference type="HAMAP" id="MF_00362">
    <property type="entry name" value="Ribosomal_uL10"/>
    <property type="match status" value="1"/>
</dbReference>
<dbReference type="PANTHER" id="PTHR11560">
    <property type="entry name" value="39S RIBOSOMAL PROTEIN L10, MITOCHONDRIAL"/>
    <property type="match status" value="1"/>
</dbReference>
<reference evidence="7 8" key="1">
    <citation type="journal article" date="2011" name="Stand. Genomic Sci.">
        <title>Complete genome sequence of the acetate-degrading sulfate reducer Desulfobacca acetoxidans type strain (ASRB2).</title>
        <authorList>
            <person name="Goker M."/>
            <person name="Teshima H."/>
            <person name="Lapidus A."/>
            <person name="Nolan M."/>
            <person name="Lucas S."/>
            <person name="Hammon N."/>
            <person name="Deshpande S."/>
            <person name="Cheng J.F."/>
            <person name="Tapia R."/>
            <person name="Han C."/>
            <person name="Goodwin L."/>
            <person name="Pitluck S."/>
            <person name="Huntemann M."/>
            <person name="Liolios K."/>
            <person name="Ivanova N."/>
            <person name="Pagani I."/>
            <person name="Mavromatis K."/>
            <person name="Ovchinikova G."/>
            <person name="Pati A."/>
            <person name="Chen A."/>
            <person name="Palaniappan K."/>
            <person name="Land M."/>
            <person name="Hauser L."/>
            <person name="Brambilla E.M."/>
            <person name="Rohde M."/>
            <person name="Spring S."/>
            <person name="Detter J.C."/>
            <person name="Woyke T."/>
            <person name="Bristow J."/>
            <person name="Eisen J.A."/>
            <person name="Markowitz V."/>
            <person name="Hugenholtz P."/>
            <person name="Kyrpides N.C."/>
            <person name="Klenk H.P."/>
        </authorList>
    </citation>
    <scope>NUCLEOTIDE SEQUENCE [LARGE SCALE GENOMIC DNA]</scope>
    <source>
        <strain evidence="8">ATCC 700848 / DSM 11109 / ASRB2</strain>
    </source>
</reference>
<keyword evidence="3 6" id="KW-0689">Ribosomal protein</keyword>
<comment type="subunit">
    <text evidence="6">Part of the ribosomal stalk of the 50S ribosomal subunit. The N-terminus interacts with L11 and the large rRNA to form the base of the stalk. The C-terminus forms an elongated spine to which L12 dimers bind in a sequential fashion forming a multimeric L10(L12)X complex.</text>
</comment>
<dbReference type="AlphaFoldDB" id="F2NCN9"/>
<accession>F2NCN9</accession>
<dbReference type="InterPro" id="IPR001790">
    <property type="entry name" value="Ribosomal_uL10"/>
</dbReference>
<organism evidence="7 8">
    <name type="scientific">Desulfobacca acetoxidans (strain ATCC 700848 / DSM 11109 / ASRB2)</name>
    <dbReference type="NCBI Taxonomy" id="880072"/>
    <lineage>
        <taxon>Bacteria</taxon>
        <taxon>Pseudomonadati</taxon>
        <taxon>Thermodesulfobacteriota</taxon>
        <taxon>Desulfobaccia</taxon>
        <taxon>Desulfobaccales</taxon>
        <taxon>Desulfobaccaceae</taxon>
        <taxon>Desulfobacca</taxon>
    </lineage>
</organism>
<dbReference type="OrthoDB" id="3186107at2"/>
<dbReference type="GO" id="GO:0070180">
    <property type="term" value="F:large ribosomal subunit rRNA binding"/>
    <property type="evidence" value="ECO:0007669"/>
    <property type="project" value="UniProtKB-UniRule"/>
</dbReference>